<name>A0ABM8G9P7_9MICO</name>
<protein>
    <recommendedName>
        <fullName evidence="4">DUF2207 domain-containing protein</fullName>
    </recommendedName>
</protein>
<feature type="transmembrane region" description="Helical" evidence="1">
    <location>
        <begin position="30"/>
        <end position="48"/>
    </location>
</feature>
<dbReference type="RefSeq" id="WP_286278292.1">
    <property type="nucleotide sequence ID" value="NZ_AP027731.1"/>
</dbReference>
<dbReference type="EMBL" id="AP027731">
    <property type="protein sequence ID" value="BDZ44880.1"/>
    <property type="molecule type" value="Genomic_DNA"/>
</dbReference>
<reference evidence="3" key="1">
    <citation type="journal article" date="2019" name="Int. J. Syst. Evol. Microbiol.">
        <title>The Global Catalogue of Microorganisms (GCM) 10K type strain sequencing project: providing services to taxonomists for standard genome sequencing and annotation.</title>
        <authorList>
            <consortium name="The Broad Institute Genomics Platform"/>
            <consortium name="The Broad Institute Genome Sequencing Center for Infectious Disease"/>
            <person name="Wu L."/>
            <person name="Ma J."/>
        </authorList>
    </citation>
    <scope>NUCLEOTIDE SEQUENCE [LARGE SCALE GENOMIC DNA]</scope>
    <source>
        <strain evidence="3">NBRC 108725</strain>
    </source>
</reference>
<keyword evidence="1" id="KW-1133">Transmembrane helix</keyword>
<evidence type="ECO:0000313" key="3">
    <source>
        <dbReference type="Proteomes" id="UP001321498"/>
    </source>
</evidence>
<keyword evidence="3" id="KW-1185">Reference proteome</keyword>
<gene>
    <name evidence="2" type="ORF">GCM10025866_07890</name>
</gene>
<evidence type="ECO:0000313" key="2">
    <source>
        <dbReference type="EMBL" id="BDZ44880.1"/>
    </source>
</evidence>
<proteinExistence type="predicted"/>
<dbReference type="Proteomes" id="UP001321498">
    <property type="component" value="Chromosome"/>
</dbReference>
<accession>A0ABM8G9P7</accession>
<sequence>MNILLIVVAVIAIVLLIVGGAVKAVGFLLWVGLVLLLIAAVAFLLRVLTGRRV</sequence>
<evidence type="ECO:0008006" key="4">
    <source>
        <dbReference type="Google" id="ProtNLM"/>
    </source>
</evidence>
<organism evidence="2 3">
    <name type="scientific">Naasia aerilata</name>
    <dbReference type="NCBI Taxonomy" id="1162966"/>
    <lineage>
        <taxon>Bacteria</taxon>
        <taxon>Bacillati</taxon>
        <taxon>Actinomycetota</taxon>
        <taxon>Actinomycetes</taxon>
        <taxon>Micrococcales</taxon>
        <taxon>Microbacteriaceae</taxon>
        <taxon>Naasia</taxon>
    </lineage>
</organism>
<keyword evidence="1" id="KW-0812">Transmembrane</keyword>
<keyword evidence="1" id="KW-0472">Membrane</keyword>
<evidence type="ECO:0000256" key="1">
    <source>
        <dbReference type="SAM" id="Phobius"/>
    </source>
</evidence>